<dbReference type="SUPFAM" id="SSF48452">
    <property type="entry name" value="TPR-like"/>
    <property type="match status" value="3"/>
</dbReference>
<dbReference type="SUPFAM" id="SSF46894">
    <property type="entry name" value="C-terminal effector domain of the bipartite response regulators"/>
    <property type="match status" value="1"/>
</dbReference>
<dbReference type="AlphaFoldDB" id="A0A544TGZ4"/>
<dbReference type="PANTHER" id="PTHR35807">
    <property type="entry name" value="TRANSCRIPTIONAL REGULATOR REDD-RELATED"/>
    <property type="match status" value="1"/>
</dbReference>
<evidence type="ECO:0000256" key="1">
    <source>
        <dbReference type="ARBA" id="ARBA00023015"/>
    </source>
</evidence>
<organism evidence="4 5">
    <name type="scientific">Psychrobacillus lasiicapitis</name>
    <dbReference type="NCBI Taxonomy" id="1636719"/>
    <lineage>
        <taxon>Bacteria</taxon>
        <taxon>Bacillati</taxon>
        <taxon>Bacillota</taxon>
        <taxon>Bacilli</taxon>
        <taxon>Bacillales</taxon>
        <taxon>Bacillaceae</taxon>
        <taxon>Psychrobacillus</taxon>
    </lineage>
</organism>
<dbReference type="InterPro" id="IPR051677">
    <property type="entry name" value="AfsR-DnrI-RedD_regulator"/>
</dbReference>
<dbReference type="SMART" id="SM01043">
    <property type="entry name" value="BTAD"/>
    <property type="match status" value="1"/>
</dbReference>
<proteinExistence type="predicted"/>
<name>A0A544TGZ4_9BACI</name>
<dbReference type="InterPro" id="IPR005158">
    <property type="entry name" value="BTAD"/>
</dbReference>
<dbReference type="EMBL" id="VDGH01000001">
    <property type="protein sequence ID" value="TQR16698.1"/>
    <property type="molecule type" value="Genomic_DNA"/>
</dbReference>
<evidence type="ECO:0000313" key="5">
    <source>
        <dbReference type="Proteomes" id="UP000317316"/>
    </source>
</evidence>
<dbReference type="RefSeq" id="WP_142536942.1">
    <property type="nucleotide sequence ID" value="NZ_BMIE01000002.1"/>
</dbReference>
<dbReference type="GO" id="GO:0006355">
    <property type="term" value="P:regulation of DNA-templated transcription"/>
    <property type="evidence" value="ECO:0007669"/>
    <property type="project" value="InterPro"/>
</dbReference>
<accession>A0A544TGZ4</accession>
<dbReference type="InterPro" id="IPR011990">
    <property type="entry name" value="TPR-like_helical_dom_sf"/>
</dbReference>
<evidence type="ECO:0000259" key="3">
    <source>
        <dbReference type="SMART" id="SM01043"/>
    </source>
</evidence>
<reference evidence="4 5" key="1">
    <citation type="submission" date="2019-05" db="EMBL/GenBank/DDBJ databases">
        <title>Psychrobacillus vulpis sp. nov., a new species isolated from feces of a red fox that inhabits in The Tablas de Daimiel Natural Park, Albacete, Spain.</title>
        <authorList>
            <person name="Rodriguez M."/>
            <person name="Reina J.C."/>
            <person name="Bejar V."/>
            <person name="Llamas I."/>
        </authorList>
    </citation>
    <scope>NUCLEOTIDE SEQUENCE [LARGE SCALE GENOMIC DNA]</scope>
    <source>
        <strain evidence="4 5">NEAU-3TGS17</strain>
    </source>
</reference>
<dbReference type="InterPro" id="IPR059106">
    <property type="entry name" value="WHD_MalT"/>
</dbReference>
<dbReference type="InterPro" id="IPR019734">
    <property type="entry name" value="TPR_rpt"/>
</dbReference>
<dbReference type="SMART" id="SM00028">
    <property type="entry name" value="TPR"/>
    <property type="match status" value="4"/>
</dbReference>
<dbReference type="SUPFAM" id="SSF52540">
    <property type="entry name" value="P-loop containing nucleoside triphosphate hydrolases"/>
    <property type="match status" value="1"/>
</dbReference>
<dbReference type="OrthoDB" id="1137593at2"/>
<dbReference type="InterPro" id="IPR036388">
    <property type="entry name" value="WH-like_DNA-bd_sf"/>
</dbReference>
<sequence>MEQTTIITSKLTPPVTSSFYMRRSSLIKKLKMNTNSKLSILHSGAGFGKSSALAQVYADSKESYSWYSISEEDDNIHPFLRYLVQSIRKVIPKFGASLMERDLLSMYPKEEELTQWYSLFSNELAMIEQPFTIVLDDFHLIDHVFHINYIIEKIIEFLPAHIHLVVASRTRPKWSILLKLKLKGQLVEITEKDFMFTEEEIQVFLEDYFEKTITEEEAAEIMRLTEGWAIAIHLIAMQLAETDKHINELVDPTLKDLFSYLSEEVFLLMSEEDKQSLLNFSIFPIFTEKEIRAFFGENAAKDLERLSRSHAFIQTLSNPGSYRFHALFQQFLETKWLQKDYTLYYETHKRAAYYFSEQQNIIQSIYHAVKANDDYFLGTIITQFAEFIIKDGQFDWFLDLLKEHLSDKRREKFYELFFYEGECHRYRAFYEKARKAYETCLAFAMENKNALYLSRANVGLAHIYLDTIQPALAKPYLEEAVKWAENSPEMESHERIVLKRLLAENLVNLGKANEASDWVRQEELDASILKEGNLDARILLRTGLLNEAEVLLRNRINDEINLPDSHRETEVLLSFIYSLTGNIEEAKRSAMKGIDTGIREKSSFVEAVGWIRRGHAEILDNPFDLETPENYYLRAVQGMGELNVSRGKAEPFMGLAILKSRQGLFQEALSYGESGLVETNKGNDYWLSAYILVCLSIVYIENDMMEKALQAIWDANHLFKSGGDVYGEMISDYWLMFIHDKLEDQDKFVLHAERFAFICVQYEFSFFLLKKTIFGPADLQLHYPLLQKAKLLKPDSAPVHTLANLLKINTSTNYPGYQLTLQLFGPFTLFMGIEEISERKWQRDKSKELLSYLYLNRSRFVPKEELMHTIWGEGDEKSLNRDFKVVLNALLKVIEPNRLAREESFFIIRKQAMYRINPEAAVTSDLESFQHLTEKGLEEKDPILSADYLQKAVKLYKGELLEDKSRIDWISHDREKNQQQYLLALERLAQTYTRLREFEKSIYWAEKLIRVDPTWEEAYRLLMFAYYQLQNRTQAVKWYEKCISVLYTELKVEPMHTTIQMYEMITSYG</sequence>
<evidence type="ECO:0000256" key="2">
    <source>
        <dbReference type="ARBA" id="ARBA00023163"/>
    </source>
</evidence>
<dbReference type="PANTHER" id="PTHR35807:SF2">
    <property type="entry name" value="TRANSCRIPTIONAL ACTIVATOR DOMAIN"/>
    <property type="match status" value="1"/>
</dbReference>
<dbReference type="Gene3D" id="1.10.10.10">
    <property type="entry name" value="Winged helix-like DNA-binding domain superfamily/Winged helix DNA-binding domain"/>
    <property type="match status" value="1"/>
</dbReference>
<keyword evidence="2" id="KW-0804">Transcription</keyword>
<protein>
    <recommendedName>
        <fullName evidence="3">Bacterial transcriptional activator domain-containing protein</fullName>
    </recommendedName>
</protein>
<keyword evidence="5" id="KW-1185">Reference proteome</keyword>
<dbReference type="GO" id="GO:0003677">
    <property type="term" value="F:DNA binding"/>
    <property type="evidence" value="ECO:0007669"/>
    <property type="project" value="InterPro"/>
</dbReference>
<dbReference type="Pfam" id="PF03704">
    <property type="entry name" value="BTAD"/>
    <property type="match status" value="1"/>
</dbReference>
<dbReference type="Proteomes" id="UP000317316">
    <property type="component" value="Unassembled WGS sequence"/>
</dbReference>
<evidence type="ECO:0000313" key="4">
    <source>
        <dbReference type="EMBL" id="TQR16698.1"/>
    </source>
</evidence>
<feature type="domain" description="Bacterial transcriptional activator" evidence="3">
    <location>
        <begin position="924"/>
        <end position="1066"/>
    </location>
</feature>
<dbReference type="Gene3D" id="1.25.40.10">
    <property type="entry name" value="Tetratricopeptide repeat domain"/>
    <property type="match status" value="3"/>
</dbReference>
<dbReference type="Pfam" id="PF13181">
    <property type="entry name" value="TPR_8"/>
    <property type="match status" value="1"/>
</dbReference>
<dbReference type="InterPro" id="IPR016032">
    <property type="entry name" value="Sig_transdc_resp-reg_C-effctor"/>
</dbReference>
<dbReference type="InterPro" id="IPR027417">
    <property type="entry name" value="P-loop_NTPase"/>
</dbReference>
<gene>
    <name evidence="4" type="ORF">FG382_00610</name>
</gene>
<keyword evidence="1" id="KW-0805">Transcription regulation</keyword>
<comment type="caution">
    <text evidence="4">The sequence shown here is derived from an EMBL/GenBank/DDBJ whole genome shotgun (WGS) entry which is preliminary data.</text>
</comment>
<dbReference type="Pfam" id="PF25873">
    <property type="entry name" value="WHD_MalT"/>
    <property type="match status" value="1"/>
</dbReference>